<sequence length="332" mass="36353">MHIDCFNEETSANRSDNMRLVDWNSQWGRGVDGRVDLSRIVTEAKAPHDFDVLVLQEVARGFHEGEQAGGLKGGPSADQFAELEALVPGATVIDGIGSDLPPVGNGVTRRQFGNAIVSRLPLRQVLRHSLPWPADPAKPSMMLRIALEAVIETDVGPVRIISTHLEFYSEKQRLAQVARLHELHAEACAHAHQPAHAESQASPFADTARPLSAIACGDFNSVFGDSAYNAMLDPIADAPSFIDAWTCSHPHDARAATVGLYNRDQWPDGPFACDFIFVTEDLRARIVSDARRISGAVRRTISHCGSNCADIAMMEPSDNRWKRSRSRCLSLN</sequence>
<dbReference type="EMBL" id="LELG01000365">
    <property type="protein sequence ID" value="KMQ77219.1"/>
    <property type="molecule type" value="Genomic_DNA"/>
</dbReference>
<dbReference type="Gene3D" id="3.60.10.10">
    <property type="entry name" value="Endonuclease/exonuclease/phosphatase"/>
    <property type="match status" value="1"/>
</dbReference>
<comment type="caution">
    <text evidence="2">The sequence shown here is derived from an EMBL/GenBank/DDBJ whole genome shotgun (WGS) entry which is preliminary data.</text>
</comment>
<protein>
    <submittedName>
        <fullName evidence="2">Metal-dependent hydrolase</fullName>
    </submittedName>
</protein>
<feature type="domain" description="Endonuclease/exonuclease/phosphatase" evidence="1">
    <location>
        <begin position="23"/>
        <end position="285"/>
    </location>
</feature>
<accession>A0ABR5HK05</accession>
<evidence type="ECO:0000313" key="3">
    <source>
        <dbReference type="Proteomes" id="UP000242951"/>
    </source>
</evidence>
<dbReference type="Proteomes" id="UP000242951">
    <property type="component" value="Unassembled WGS sequence"/>
</dbReference>
<dbReference type="InterPro" id="IPR051916">
    <property type="entry name" value="GPI-anchor_lipid_remodeler"/>
</dbReference>
<dbReference type="InterPro" id="IPR036691">
    <property type="entry name" value="Endo/exonu/phosph_ase_sf"/>
</dbReference>
<dbReference type="PANTHER" id="PTHR14859:SF0">
    <property type="entry name" value="ENDONUCLEASE_EXONUCLEASE_PHOSPHATASE FAMILY PROTEIN, EXPRESSED"/>
    <property type="match status" value="1"/>
</dbReference>
<gene>
    <name evidence="2" type="ORF">BPMI_03607c</name>
</gene>
<dbReference type="Pfam" id="PF03372">
    <property type="entry name" value="Exo_endo_phos"/>
    <property type="match status" value="1"/>
</dbReference>
<keyword evidence="2" id="KW-0378">Hydrolase</keyword>
<evidence type="ECO:0000313" key="2">
    <source>
        <dbReference type="EMBL" id="KMQ77219.1"/>
    </source>
</evidence>
<dbReference type="SUPFAM" id="SSF56219">
    <property type="entry name" value="DNase I-like"/>
    <property type="match status" value="1"/>
</dbReference>
<organism evidence="2 3">
    <name type="scientific">Candidatus Burkholderia pumila</name>
    <dbReference type="NCBI Taxonomy" id="1090375"/>
    <lineage>
        <taxon>Bacteria</taxon>
        <taxon>Pseudomonadati</taxon>
        <taxon>Pseudomonadota</taxon>
        <taxon>Betaproteobacteria</taxon>
        <taxon>Burkholderiales</taxon>
        <taxon>Burkholderiaceae</taxon>
        <taxon>Burkholderia</taxon>
    </lineage>
</organism>
<keyword evidence="3" id="KW-1185">Reference proteome</keyword>
<name>A0ABR5HK05_9BURK</name>
<dbReference type="InterPro" id="IPR005135">
    <property type="entry name" value="Endo/exonuclease/phosphatase"/>
</dbReference>
<proteinExistence type="predicted"/>
<reference evidence="2 3" key="1">
    <citation type="submission" date="2015-06" db="EMBL/GenBank/DDBJ databases">
        <title>Comparative genomics of Burkholderia leaf nodule symbionts.</title>
        <authorList>
            <person name="Carlier A."/>
            <person name="Eberl L."/>
            <person name="Pinto-Carbo M."/>
        </authorList>
    </citation>
    <scope>NUCLEOTIDE SEQUENCE [LARGE SCALE GENOMIC DNA]</scope>
    <source>
        <strain evidence="2 3">UZHbot3</strain>
    </source>
</reference>
<dbReference type="GO" id="GO:0016787">
    <property type="term" value="F:hydrolase activity"/>
    <property type="evidence" value="ECO:0007669"/>
    <property type="project" value="UniProtKB-KW"/>
</dbReference>
<dbReference type="PANTHER" id="PTHR14859">
    <property type="entry name" value="CALCOFLUOR WHITE HYPERSENSITIVE PROTEIN PRECURSOR"/>
    <property type="match status" value="1"/>
</dbReference>
<evidence type="ECO:0000259" key="1">
    <source>
        <dbReference type="Pfam" id="PF03372"/>
    </source>
</evidence>